<feature type="binding site" evidence="12">
    <location>
        <position position="174"/>
    </location>
    <ligand>
        <name>anthranilate</name>
        <dbReference type="ChEBI" id="CHEBI:16567"/>
        <label>2</label>
    </ligand>
</feature>
<feature type="binding site" evidence="12">
    <location>
        <position position="96"/>
    </location>
    <ligand>
        <name>5-phospho-alpha-D-ribose 1-diphosphate</name>
        <dbReference type="ChEBI" id="CHEBI:58017"/>
    </ligand>
</feature>
<dbReference type="FunFam" id="1.20.970.10:FF:000006">
    <property type="entry name" value="Anthranilate phosphoribosyltransferase"/>
    <property type="match status" value="1"/>
</dbReference>
<dbReference type="HAMAP" id="MF_00211">
    <property type="entry name" value="TrpD"/>
    <property type="match status" value="1"/>
</dbReference>
<feature type="binding site" evidence="12">
    <location>
        <position position="234"/>
    </location>
    <ligand>
        <name>Mg(2+)</name>
        <dbReference type="ChEBI" id="CHEBI:18420"/>
        <label>2</label>
    </ligand>
</feature>
<evidence type="ECO:0000256" key="12">
    <source>
        <dbReference type="HAMAP-Rule" id="MF_00211"/>
    </source>
</evidence>
<protein>
    <recommendedName>
        <fullName evidence="12">Anthranilate phosphoribosyltransferase</fullName>
        <ecNumber evidence="12">2.4.2.18</ecNumber>
    </recommendedName>
</protein>
<feature type="binding site" evidence="12">
    <location>
        <position position="234"/>
    </location>
    <ligand>
        <name>Mg(2+)</name>
        <dbReference type="ChEBI" id="CHEBI:18420"/>
        <label>1</label>
    </ligand>
</feature>
<feature type="binding site" evidence="12">
    <location>
        <position position="88"/>
    </location>
    <ligand>
        <name>anthranilate</name>
        <dbReference type="ChEBI" id="CHEBI:16567"/>
        <label>1</label>
    </ligand>
</feature>
<dbReference type="RefSeq" id="WP_079367427.1">
    <property type="nucleotide sequence ID" value="NZ_CP037867.1"/>
</dbReference>
<dbReference type="InterPro" id="IPR017459">
    <property type="entry name" value="Glycosyl_Trfase_fam3_N_dom"/>
</dbReference>
<comment type="similarity">
    <text evidence="11">In the C-terminal section; belongs to the anthranilate phosphoribosyltransferase family.</text>
</comment>
<accession>A0A4P6X952</accession>
<feature type="binding site" evidence="12">
    <location>
        <position position="233"/>
    </location>
    <ligand>
        <name>Mg(2+)</name>
        <dbReference type="ChEBI" id="CHEBI:18420"/>
        <label>2</label>
    </ligand>
</feature>
<dbReference type="Pfam" id="PF02885">
    <property type="entry name" value="Glycos_trans_3N"/>
    <property type="match status" value="1"/>
</dbReference>
<dbReference type="InterPro" id="IPR035902">
    <property type="entry name" value="Nuc_phospho_transferase"/>
</dbReference>
<dbReference type="SUPFAM" id="SSF52418">
    <property type="entry name" value="Nucleoside phosphorylase/phosphoribosyltransferase catalytic domain"/>
    <property type="match status" value="1"/>
</dbReference>
<dbReference type="InterPro" id="IPR000312">
    <property type="entry name" value="Glycosyl_Trfase_fam3"/>
</dbReference>
<evidence type="ECO:0000256" key="8">
    <source>
        <dbReference type="ARBA" id="ARBA00022842"/>
    </source>
</evidence>
<keyword evidence="4 12" id="KW-0328">Glycosyltransferase</keyword>
<dbReference type="GO" id="GO:0005829">
    <property type="term" value="C:cytosol"/>
    <property type="evidence" value="ECO:0007669"/>
    <property type="project" value="TreeGrafter"/>
</dbReference>
<dbReference type="Pfam" id="PF00591">
    <property type="entry name" value="Glycos_transf_3"/>
    <property type="match status" value="1"/>
</dbReference>
<dbReference type="EMBL" id="CP037867">
    <property type="protein sequence ID" value="QBM30294.1"/>
    <property type="molecule type" value="Genomic_DNA"/>
</dbReference>
<keyword evidence="6 12" id="KW-0479">Metal-binding</keyword>
<dbReference type="PANTHER" id="PTHR43285">
    <property type="entry name" value="ANTHRANILATE PHOSPHORIBOSYLTRANSFERASE"/>
    <property type="match status" value="1"/>
</dbReference>
<reference evidence="15 16" key="1">
    <citation type="submission" date="2019-03" db="EMBL/GenBank/DDBJ databases">
        <authorList>
            <person name="Sebastian G."/>
            <person name="Baumann P."/>
            <person name="Ruckert C."/>
            <person name="Kalinowski J."/>
            <person name="Nebel B."/>
            <person name="Takors R."/>
            <person name="Blombach B."/>
        </authorList>
    </citation>
    <scope>NUCLEOTIDE SEQUENCE [LARGE SCALE GENOMIC DNA]</scope>
    <source>
        <strain evidence="15 16">DSM 1084</strain>
    </source>
</reference>
<evidence type="ECO:0000259" key="13">
    <source>
        <dbReference type="Pfam" id="PF00591"/>
    </source>
</evidence>
<dbReference type="InterPro" id="IPR005940">
    <property type="entry name" value="Anthranilate_Pribosyl_Tfrase"/>
</dbReference>
<dbReference type="GO" id="GO:0004048">
    <property type="term" value="F:anthranilate phosphoribosyltransferase activity"/>
    <property type="evidence" value="ECO:0007669"/>
    <property type="project" value="UniProtKB-UniRule"/>
</dbReference>
<keyword evidence="5 12" id="KW-0808">Transferase</keyword>
<feature type="domain" description="Glycosyl transferase family 3" evidence="13">
    <location>
        <begin position="81"/>
        <end position="335"/>
    </location>
</feature>
<dbReference type="KEGG" id="hpse:HPF_21595"/>
<evidence type="ECO:0000256" key="7">
    <source>
        <dbReference type="ARBA" id="ARBA00022822"/>
    </source>
</evidence>
<comment type="similarity">
    <text evidence="12">Belongs to the anthranilate phosphoribosyltransferase family.</text>
</comment>
<comment type="catalytic activity">
    <reaction evidence="10 12">
        <text>N-(5-phospho-beta-D-ribosyl)anthranilate + diphosphate = 5-phospho-alpha-D-ribose 1-diphosphate + anthranilate</text>
        <dbReference type="Rhea" id="RHEA:11768"/>
        <dbReference type="ChEBI" id="CHEBI:16567"/>
        <dbReference type="ChEBI" id="CHEBI:18277"/>
        <dbReference type="ChEBI" id="CHEBI:33019"/>
        <dbReference type="ChEBI" id="CHEBI:58017"/>
        <dbReference type="EC" id="2.4.2.18"/>
    </reaction>
</comment>
<evidence type="ECO:0000256" key="1">
    <source>
        <dbReference type="ARBA" id="ARBA00004907"/>
    </source>
</evidence>
<gene>
    <name evidence="12 15" type="primary">trpD</name>
    <name evidence="15" type="ORF">HPF_21595</name>
</gene>
<evidence type="ECO:0000259" key="14">
    <source>
        <dbReference type="Pfam" id="PF02885"/>
    </source>
</evidence>
<dbReference type="UniPathway" id="UPA00035">
    <property type="reaction ID" value="UER00041"/>
</dbReference>
<feature type="binding site" evidence="12">
    <location>
        <begin position="116"/>
        <end position="124"/>
    </location>
    <ligand>
        <name>5-phospho-alpha-D-ribose 1-diphosphate</name>
        <dbReference type="ChEBI" id="CHEBI:58017"/>
    </ligand>
</feature>
<dbReference type="FunFam" id="3.40.1030.10:FF:000002">
    <property type="entry name" value="Anthranilate phosphoribosyltransferase"/>
    <property type="match status" value="1"/>
</dbReference>
<feature type="binding site" evidence="12">
    <location>
        <position position="128"/>
    </location>
    <ligand>
        <name>5-phospho-alpha-D-ribose 1-diphosphate</name>
        <dbReference type="ChEBI" id="CHEBI:58017"/>
    </ligand>
</feature>
<dbReference type="AlphaFoldDB" id="A0A4P6X952"/>
<dbReference type="SUPFAM" id="SSF47648">
    <property type="entry name" value="Nucleoside phosphorylase/phosphoribosyltransferase N-terminal domain"/>
    <property type="match status" value="1"/>
</dbReference>
<evidence type="ECO:0000256" key="10">
    <source>
        <dbReference type="ARBA" id="ARBA00052328"/>
    </source>
</evidence>
<organism evidence="15 16">
    <name type="scientific">Hydrogenophaga pseudoflava</name>
    <name type="common">Pseudomonas carboxydoflava</name>
    <dbReference type="NCBI Taxonomy" id="47421"/>
    <lineage>
        <taxon>Bacteria</taxon>
        <taxon>Pseudomonadati</taxon>
        <taxon>Pseudomonadota</taxon>
        <taxon>Betaproteobacteria</taxon>
        <taxon>Burkholderiales</taxon>
        <taxon>Comamonadaceae</taxon>
        <taxon>Hydrogenophaga</taxon>
    </lineage>
</organism>
<dbReference type="GO" id="GO:0000162">
    <property type="term" value="P:L-tryptophan biosynthetic process"/>
    <property type="evidence" value="ECO:0007669"/>
    <property type="project" value="UniProtKB-UniRule"/>
</dbReference>
<comment type="caution">
    <text evidence="12">Lacks conserved residue(s) required for the propagation of feature annotation.</text>
</comment>
<dbReference type="EC" id="2.4.2.18" evidence="12"/>
<comment type="pathway">
    <text evidence="1 12">Amino-acid biosynthesis; L-tryptophan biosynthesis; L-tryptophan from chorismate: step 2/5.</text>
</comment>
<evidence type="ECO:0000256" key="6">
    <source>
        <dbReference type="ARBA" id="ARBA00022723"/>
    </source>
</evidence>
<sequence>MPHAHKITPQEALQRTIEHREIFHDEMLHLMRMIMGGEMSPVMMAALITGLRVKKETIGEITAAAQVMREFSTKVHVADKTHLVDIVGTGGDGSHTFNISTCSMFVAAAAGAKVSKHGGRSVSSKSGSADVLESLGININLPPDVIARSIAEVGVGFMFAPNHHPAMKNVAPVRRELGIKTIFNILGPLTNPASAPNILMGVFHPDLVGIQVRALQRLGAEHAVVVYGRDGMDEVSLGAATMVGELKNGEIAEYEIHPEDFGLTMASSRALRVETPEDSKAMLLGVLENRDDPVLKAARDIVALNAGVALYAANVAPDMAQGIALARRTLESGAAAAKLRELQVFTQSAVAGAGV</sequence>
<feature type="binding site" evidence="12">
    <location>
        <begin position="98"/>
        <end position="101"/>
    </location>
    <ligand>
        <name>5-phospho-alpha-D-ribose 1-diphosphate</name>
        <dbReference type="ChEBI" id="CHEBI:58017"/>
    </ligand>
</feature>
<keyword evidence="9 12" id="KW-0057">Aromatic amino acid biosynthesis</keyword>
<keyword evidence="8 12" id="KW-0460">Magnesium</keyword>
<feature type="binding site" evidence="12">
    <location>
        <position position="100"/>
    </location>
    <ligand>
        <name>Mg(2+)</name>
        <dbReference type="ChEBI" id="CHEBI:18420"/>
        <label>1</label>
    </ligand>
</feature>
<dbReference type="NCBIfam" id="TIGR01245">
    <property type="entry name" value="trpD"/>
    <property type="match status" value="1"/>
</dbReference>
<evidence type="ECO:0000256" key="9">
    <source>
        <dbReference type="ARBA" id="ARBA00023141"/>
    </source>
</evidence>
<evidence type="ECO:0000256" key="3">
    <source>
        <dbReference type="ARBA" id="ARBA00022605"/>
    </source>
</evidence>
<dbReference type="Proteomes" id="UP000293912">
    <property type="component" value="Chromosome"/>
</dbReference>
<feature type="binding site" evidence="12">
    <location>
        <begin position="91"/>
        <end position="92"/>
    </location>
    <ligand>
        <name>5-phospho-alpha-D-ribose 1-diphosphate</name>
        <dbReference type="ChEBI" id="CHEBI:58017"/>
    </ligand>
</feature>
<comment type="cofactor">
    <cofactor evidence="12">
        <name>Mg(2+)</name>
        <dbReference type="ChEBI" id="CHEBI:18420"/>
    </cofactor>
    <text evidence="12">Binds 2 magnesium ions per monomer.</text>
</comment>
<dbReference type="InterPro" id="IPR036320">
    <property type="entry name" value="Glycosyl_Trfase_fam3_N_dom_sf"/>
</dbReference>
<evidence type="ECO:0000256" key="2">
    <source>
        <dbReference type="ARBA" id="ARBA00011738"/>
    </source>
</evidence>
<comment type="function">
    <text evidence="12">Catalyzes the transfer of the phosphoribosyl group of 5-phosphorylribose-1-pyrophosphate (PRPP) to anthranilate to yield N-(5'-phosphoribosyl)-anthranilate (PRA).</text>
</comment>
<keyword evidence="16" id="KW-1185">Reference proteome</keyword>
<feature type="domain" description="Glycosyl transferase family 3 N-terminal" evidence="14">
    <location>
        <begin position="10"/>
        <end position="71"/>
    </location>
</feature>
<name>A0A4P6X952_HYDPS</name>
<proteinExistence type="inferred from homology"/>
<evidence type="ECO:0000256" key="5">
    <source>
        <dbReference type="ARBA" id="ARBA00022679"/>
    </source>
</evidence>
<evidence type="ECO:0000313" key="15">
    <source>
        <dbReference type="EMBL" id="QBM30294.1"/>
    </source>
</evidence>
<keyword evidence="3 12" id="KW-0028">Amino-acid biosynthesis</keyword>
<keyword evidence="7 12" id="KW-0822">Tryptophan biosynthesis</keyword>
<dbReference type="PANTHER" id="PTHR43285:SF2">
    <property type="entry name" value="ANTHRANILATE PHOSPHORIBOSYLTRANSFERASE"/>
    <property type="match status" value="1"/>
</dbReference>
<dbReference type="Gene3D" id="1.20.970.10">
    <property type="entry name" value="Transferase, Pyrimidine Nucleoside Phosphorylase, Chain C"/>
    <property type="match status" value="1"/>
</dbReference>
<evidence type="ECO:0000313" key="16">
    <source>
        <dbReference type="Proteomes" id="UP000293912"/>
    </source>
</evidence>
<dbReference type="GO" id="GO:0000287">
    <property type="term" value="F:magnesium ion binding"/>
    <property type="evidence" value="ECO:0007669"/>
    <property type="project" value="UniProtKB-UniRule"/>
</dbReference>
<evidence type="ECO:0000256" key="4">
    <source>
        <dbReference type="ARBA" id="ARBA00022676"/>
    </source>
</evidence>
<comment type="subunit">
    <text evidence="2 12">Homodimer.</text>
</comment>
<feature type="binding site" evidence="12">
    <location>
        <position position="88"/>
    </location>
    <ligand>
        <name>5-phospho-alpha-D-ribose 1-diphosphate</name>
        <dbReference type="ChEBI" id="CHEBI:58017"/>
    </ligand>
</feature>
<dbReference type="Gene3D" id="3.40.1030.10">
    <property type="entry name" value="Nucleoside phosphorylase/phosphoribosyltransferase catalytic domain"/>
    <property type="match status" value="1"/>
</dbReference>
<evidence type="ECO:0000256" key="11">
    <source>
        <dbReference type="ARBA" id="ARBA00061188"/>
    </source>
</evidence>